<keyword evidence="1" id="KW-0472">Membrane</keyword>
<dbReference type="Proteomes" id="UP000177354">
    <property type="component" value="Unassembled WGS sequence"/>
</dbReference>
<feature type="transmembrane region" description="Helical" evidence="1">
    <location>
        <begin position="271"/>
        <end position="292"/>
    </location>
</feature>
<keyword evidence="1" id="KW-1133">Transmembrane helix</keyword>
<dbReference type="AlphaFoldDB" id="A0A1F5Z6J3"/>
<evidence type="ECO:0000313" key="3">
    <source>
        <dbReference type="EMBL" id="OGG08056.1"/>
    </source>
</evidence>
<dbReference type="EMBL" id="MFJF01000005">
    <property type="protein sequence ID" value="OGG08056.1"/>
    <property type="molecule type" value="Genomic_DNA"/>
</dbReference>
<evidence type="ECO:0000256" key="1">
    <source>
        <dbReference type="SAM" id="Phobius"/>
    </source>
</evidence>
<sequence length="296" mass="33846">MFEFIKTHKVTVILLLVIALFLFKNIFVAFPFSDRTQRNYTGGYDTGISQEMNLKSAPAFERNILPPSSDYAPAPEVSDRKVIRESQMSLQVKNVRTAVDEITDYAQRQDGYMVNTSISNPGEAPTGTITIRIPQTKLNDYLSFLRTLGIKVVWENISGTDVTDEYVDLDARIATLNQTQAKFEEIFTRATEISDIINIQREIINTQSQIDSYKGQQNYLDKSSQMSKITVYLSTDEFSLPYAPSESFRPEVIFKQAVRTLVTLIRKIATLIIWTLVYSVIWVPVLILILYLKRKK</sequence>
<proteinExistence type="predicted"/>
<evidence type="ECO:0000259" key="2">
    <source>
        <dbReference type="Pfam" id="PF14257"/>
    </source>
</evidence>
<dbReference type="Pfam" id="PF14257">
    <property type="entry name" value="DUF4349"/>
    <property type="match status" value="1"/>
</dbReference>
<feature type="transmembrane region" description="Helical" evidence="1">
    <location>
        <begin position="12"/>
        <end position="32"/>
    </location>
</feature>
<protein>
    <recommendedName>
        <fullName evidence="2">DUF4349 domain-containing protein</fullName>
    </recommendedName>
</protein>
<evidence type="ECO:0000313" key="4">
    <source>
        <dbReference type="Proteomes" id="UP000177354"/>
    </source>
</evidence>
<gene>
    <name evidence="3" type="ORF">A2777_01570</name>
</gene>
<organism evidence="3 4">
    <name type="scientific">Candidatus Gottesmanbacteria bacterium RIFCSPHIGHO2_01_FULL_40_15</name>
    <dbReference type="NCBI Taxonomy" id="1798376"/>
    <lineage>
        <taxon>Bacteria</taxon>
        <taxon>Candidatus Gottesmaniibacteriota</taxon>
    </lineage>
</organism>
<accession>A0A1F5Z6J3</accession>
<name>A0A1F5Z6J3_9BACT</name>
<keyword evidence="1" id="KW-0812">Transmembrane</keyword>
<comment type="caution">
    <text evidence="3">The sequence shown here is derived from an EMBL/GenBank/DDBJ whole genome shotgun (WGS) entry which is preliminary data.</text>
</comment>
<feature type="domain" description="DUF4349" evidence="2">
    <location>
        <begin position="80"/>
        <end position="289"/>
    </location>
</feature>
<dbReference type="InterPro" id="IPR025645">
    <property type="entry name" value="DUF4349"/>
</dbReference>
<reference evidence="3 4" key="1">
    <citation type="journal article" date="2016" name="Nat. Commun.">
        <title>Thousands of microbial genomes shed light on interconnected biogeochemical processes in an aquifer system.</title>
        <authorList>
            <person name="Anantharaman K."/>
            <person name="Brown C.T."/>
            <person name="Hug L.A."/>
            <person name="Sharon I."/>
            <person name="Castelle C.J."/>
            <person name="Probst A.J."/>
            <person name="Thomas B.C."/>
            <person name="Singh A."/>
            <person name="Wilkins M.J."/>
            <person name="Karaoz U."/>
            <person name="Brodie E.L."/>
            <person name="Williams K.H."/>
            <person name="Hubbard S.S."/>
            <person name="Banfield J.F."/>
        </authorList>
    </citation>
    <scope>NUCLEOTIDE SEQUENCE [LARGE SCALE GENOMIC DNA]</scope>
</reference>